<gene>
    <name evidence="7" type="ORF">SAMN05421578_12636</name>
</gene>
<protein>
    <submittedName>
        <fullName evidence="7">TraM recognition site of TraD and TraG</fullName>
    </submittedName>
</protein>
<dbReference type="PANTHER" id="PTHR37937">
    <property type="entry name" value="CONJUGATIVE TRANSFER: DNA TRANSPORT"/>
    <property type="match status" value="1"/>
</dbReference>
<dbReference type="CDD" id="cd01127">
    <property type="entry name" value="TrwB_TraG_TraD_VirD4"/>
    <property type="match status" value="1"/>
</dbReference>
<comment type="caution">
    <text evidence="7">The sequence shown here is derived from an EMBL/GenBank/DDBJ whole genome shotgun (WGS) entry which is preliminary data.</text>
</comment>
<keyword evidence="3" id="KW-0812">Transmembrane</keyword>
<evidence type="ECO:0000313" key="8">
    <source>
        <dbReference type="Proteomes" id="UP000186666"/>
    </source>
</evidence>
<evidence type="ECO:0000259" key="6">
    <source>
        <dbReference type="Pfam" id="PF12696"/>
    </source>
</evidence>
<dbReference type="EMBL" id="FTNK01000026">
    <property type="protein sequence ID" value="SIR64590.1"/>
    <property type="molecule type" value="Genomic_DNA"/>
</dbReference>
<dbReference type="SUPFAM" id="SSF52540">
    <property type="entry name" value="P-loop containing nucleoside triphosphate hydrolases"/>
    <property type="match status" value="1"/>
</dbReference>
<keyword evidence="2" id="KW-1003">Cell membrane</keyword>
<organism evidence="7 8">
    <name type="scientific">Paenibacillus macquariensis</name>
    <dbReference type="NCBI Taxonomy" id="948756"/>
    <lineage>
        <taxon>Bacteria</taxon>
        <taxon>Bacillati</taxon>
        <taxon>Bacillota</taxon>
        <taxon>Bacilli</taxon>
        <taxon>Bacillales</taxon>
        <taxon>Paenibacillaceae</taxon>
        <taxon>Paenibacillus</taxon>
    </lineage>
</organism>
<evidence type="ECO:0000256" key="2">
    <source>
        <dbReference type="ARBA" id="ARBA00022475"/>
    </source>
</evidence>
<dbReference type="InterPro" id="IPR051539">
    <property type="entry name" value="T4SS-coupling_protein"/>
</dbReference>
<accession>A0ABY1KD98</accession>
<dbReference type="Gene3D" id="3.40.50.300">
    <property type="entry name" value="P-loop containing nucleotide triphosphate hydrolases"/>
    <property type="match status" value="1"/>
</dbReference>
<dbReference type="RefSeq" id="WP_068591774.1">
    <property type="nucleotide sequence ID" value="NZ_FTNK01000026.1"/>
</dbReference>
<comment type="subcellular location">
    <subcellularLocation>
        <location evidence="1">Cell membrane</location>
        <topology evidence="1">Multi-pass membrane protein</topology>
    </subcellularLocation>
</comment>
<dbReference type="InterPro" id="IPR032689">
    <property type="entry name" value="TraG-D_C"/>
</dbReference>
<dbReference type="Pfam" id="PF12696">
    <property type="entry name" value="TraG-D_C"/>
    <property type="match status" value="1"/>
</dbReference>
<reference evidence="7 8" key="1">
    <citation type="submission" date="2017-01" db="EMBL/GenBank/DDBJ databases">
        <authorList>
            <person name="Varghese N."/>
            <person name="Submissions S."/>
        </authorList>
    </citation>
    <scope>NUCLEOTIDE SEQUENCE [LARGE SCALE GENOMIC DNA]</scope>
    <source>
        <strain evidence="7 8">ATCC 23464</strain>
    </source>
</reference>
<keyword evidence="5" id="KW-0472">Membrane</keyword>
<keyword evidence="4" id="KW-1133">Transmembrane helix</keyword>
<feature type="domain" description="TraD/TraG TraM recognition site" evidence="6">
    <location>
        <begin position="83"/>
        <end position="180"/>
    </location>
</feature>
<evidence type="ECO:0000313" key="7">
    <source>
        <dbReference type="EMBL" id="SIR64590.1"/>
    </source>
</evidence>
<dbReference type="InterPro" id="IPR027417">
    <property type="entry name" value="P-loop_NTPase"/>
</dbReference>
<evidence type="ECO:0000256" key="3">
    <source>
        <dbReference type="ARBA" id="ARBA00022692"/>
    </source>
</evidence>
<dbReference type="Proteomes" id="UP000186666">
    <property type="component" value="Unassembled WGS sequence"/>
</dbReference>
<evidence type="ECO:0000256" key="5">
    <source>
        <dbReference type="ARBA" id="ARBA00023136"/>
    </source>
</evidence>
<name>A0ABY1KD98_9BACL</name>
<sequence>MGLGVSQEASSEFISELLPLPYVGFDAVYENTKHEAGIFLRVHLQDGASFRMVYYTKANGFTAGAFGTEKLKLLITSQREQIKASAIRSRNISVSVILQNMTQLKGLYKDSRETIIGNCDTILFLGGQERSTLEWVNKRLGKQTFDTKNSSQSRGRNSSSSINYGIQGRDLMTIDEIAQMLDNKCILFIRGMPPFYSEKFKLELHPNYKLLYEANDANYFDSNMGVKHAVEQIAEDVNMRVPDQDREDRKEELILVNVEQLDDIEKRMNALI</sequence>
<proteinExistence type="predicted"/>
<dbReference type="PANTHER" id="PTHR37937:SF1">
    <property type="entry name" value="CONJUGATIVE TRANSFER: DNA TRANSPORT"/>
    <property type="match status" value="1"/>
</dbReference>
<evidence type="ECO:0000256" key="4">
    <source>
        <dbReference type="ARBA" id="ARBA00022989"/>
    </source>
</evidence>
<evidence type="ECO:0000256" key="1">
    <source>
        <dbReference type="ARBA" id="ARBA00004651"/>
    </source>
</evidence>
<keyword evidence="8" id="KW-1185">Reference proteome</keyword>